<protein>
    <submittedName>
        <fullName evidence="2">Unplaced genomic scaffold GYMLUscaffold_88, whole genome shotgun sequence</fullName>
    </submittedName>
</protein>
<proteinExistence type="predicted"/>
<dbReference type="Proteomes" id="UP000053593">
    <property type="component" value="Unassembled WGS sequence"/>
</dbReference>
<sequence>MTDSTTISETPSLLSGLSAEDIEKFASIIAHALVPAIITALNVVGENSTTFTAMHLWSDLFSDSAYGSIGSSPKSDWREQSLCFHCLSLPAPAVALASAAVDPASSVPAVVQAPVVAPAPVVVPAPAIVPAPAVVPALAGSSSQMVHAVGPGDEAHYIVTVGKGVGVFQDVALAQSLVSGVSGGCFKKYPSLTVAQNAFLLAANQNLVHTVRPQ</sequence>
<keyword evidence="3" id="KW-1185">Reference proteome</keyword>
<gene>
    <name evidence="2" type="ORF">GYMLUDRAFT_64027</name>
</gene>
<dbReference type="InterPro" id="IPR037056">
    <property type="entry name" value="RNase_H1_N_sf"/>
</dbReference>
<evidence type="ECO:0000259" key="1">
    <source>
        <dbReference type="Pfam" id="PF01693"/>
    </source>
</evidence>
<dbReference type="InterPro" id="IPR009027">
    <property type="entry name" value="Ribosomal_bL9/RNase_H1_N"/>
</dbReference>
<dbReference type="Pfam" id="PF01693">
    <property type="entry name" value="Cauli_VI"/>
    <property type="match status" value="1"/>
</dbReference>
<evidence type="ECO:0000313" key="2">
    <source>
        <dbReference type="EMBL" id="KIK52919.1"/>
    </source>
</evidence>
<dbReference type="Gene3D" id="3.40.970.10">
    <property type="entry name" value="Ribonuclease H1, N-terminal domain"/>
    <property type="match status" value="1"/>
</dbReference>
<name>A0A0D0BTM4_9AGAR</name>
<dbReference type="OrthoDB" id="3270804at2759"/>
<accession>A0A0D0BTM4</accession>
<reference evidence="2 3" key="1">
    <citation type="submission" date="2014-04" db="EMBL/GenBank/DDBJ databases">
        <title>Evolutionary Origins and Diversification of the Mycorrhizal Mutualists.</title>
        <authorList>
            <consortium name="DOE Joint Genome Institute"/>
            <consortium name="Mycorrhizal Genomics Consortium"/>
            <person name="Kohler A."/>
            <person name="Kuo A."/>
            <person name="Nagy L.G."/>
            <person name="Floudas D."/>
            <person name="Copeland A."/>
            <person name="Barry K.W."/>
            <person name="Cichocki N."/>
            <person name="Veneault-Fourrey C."/>
            <person name="LaButti K."/>
            <person name="Lindquist E.A."/>
            <person name="Lipzen A."/>
            <person name="Lundell T."/>
            <person name="Morin E."/>
            <person name="Murat C."/>
            <person name="Riley R."/>
            <person name="Ohm R."/>
            <person name="Sun H."/>
            <person name="Tunlid A."/>
            <person name="Henrissat B."/>
            <person name="Grigoriev I.V."/>
            <person name="Hibbett D.S."/>
            <person name="Martin F."/>
        </authorList>
    </citation>
    <scope>NUCLEOTIDE SEQUENCE [LARGE SCALE GENOMIC DNA]</scope>
    <source>
        <strain evidence="2 3">FD-317 M1</strain>
    </source>
</reference>
<evidence type="ECO:0000313" key="3">
    <source>
        <dbReference type="Proteomes" id="UP000053593"/>
    </source>
</evidence>
<dbReference type="HOGENOM" id="CLU_1289046_0_0_1"/>
<dbReference type="AlphaFoldDB" id="A0A0D0BTM4"/>
<feature type="domain" description="Ribonuclease H1 N-terminal" evidence="1">
    <location>
        <begin position="157"/>
        <end position="197"/>
    </location>
</feature>
<organism evidence="2 3">
    <name type="scientific">Collybiopsis luxurians FD-317 M1</name>
    <dbReference type="NCBI Taxonomy" id="944289"/>
    <lineage>
        <taxon>Eukaryota</taxon>
        <taxon>Fungi</taxon>
        <taxon>Dikarya</taxon>
        <taxon>Basidiomycota</taxon>
        <taxon>Agaricomycotina</taxon>
        <taxon>Agaricomycetes</taxon>
        <taxon>Agaricomycetidae</taxon>
        <taxon>Agaricales</taxon>
        <taxon>Marasmiineae</taxon>
        <taxon>Omphalotaceae</taxon>
        <taxon>Collybiopsis</taxon>
        <taxon>Collybiopsis luxurians</taxon>
    </lineage>
</organism>
<dbReference type="SUPFAM" id="SSF55658">
    <property type="entry name" value="L9 N-domain-like"/>
    <property type="match status" value="1"/>
</dbReference>
<dbReference type="InterPro" id="IPR011320">
    <property type="entry name" value="RNase_H1_N"/>
</dbReference>
<dbReference type="EMBL" id="KN834836">
    <property type="protein sequence ID" value="KIK52919.1"/>
    <property type="molecule type" value="Genomic_DNA"/>
</dbReference>